<feature type="chain" id="PRO_5037893062" description="SH3b domain-containing protein" evidence="1">
    <location>
        <begin position="29"/>
        <end position="152"/>
    </location>
</feature>
<dbReference type="EMBL" id="AP024233">
    <property type="protein sequence ID" value="BCO08687.1"/>
    <property type="molecule type" value="Genomic_DNA"/>
</dbReference>
<dbReference type="PANTHER" id="PTHR34408:SF1">
    <property type="entry name" value="GLYCOSYL HYDROLASE FAMILY 19 DOMAIN-CONTAINING PROTEIN HI_1415"/>
    <property type="match status" value="1"/>
</dbReference>
<keyword evidence="1" id="KW-0732">Signal</keyword>
<gene>
    <name evidence="3" type="ORF">GF1_10630</name>
</gene>
<dbReference type="Proteomes" id="UP001063350">
    <property type="component" value="Chromosome"/>
</dbReference>
<sequence length="152" mass="16758">MKLKLQHGLFVIVACAVLLGFAAGSALAAEYVSVVKDGVNMRSGPDTKYEVLYELPAGYPLKVLGRKGKWLKVVDFEGSKGWIYSSLVDKTPHVIVTVKTEANVRSGPGTKYKKIGSVAREVILKKVDQKGDWVKVSHPQLTGWIHKKLIWP</sequence>
<protein>
    <recommendedName>
        <fullName evidence="2">SH3b domain-containing protein</fullName>
    </recommendedName>
</protein>
<feature type="domain" description="SH3b" evidence="2">
    <location>
        <begin position="93"/>
        <end position="152"/>
    </location>
</feature>
<evidence type="ECO:0000313" key="4">
    <source>
        <dbReference type="Proteomes" id="UP001063350"/>
    </source>
</evidence>
<dbReference type="Pfam" id="PF06347">
    <property type="entry name" value="SH3_4"/>
    <property type="match status" value="1"/>
</dbReference>
<dbReference type="PROSITE" id="PS51781">
    <property type="entry name" value="SH3B"/>
    <property type="match status" value="2"/>
</dbReference>
<dbReference type="Pfam" id="PF08239">
    <property type="entry name" value="SH3_3"/>
    <property type="match status" value="1"/>
</dbReference>
<evidence type="ECO:0000256" key="1">
    <source>
        <dbReference type="SAM" id="SignalP"/>
    </source>
</evidence>
<dbReference type="RefSeq" id="WP_267928587.1">
    <property type="nucleotide sequence ID" value="NZ_AP024233.1"/>
</dbReference>
<dbReference type="AlphaFoldDB" id="A0A915U1C0"/>
<name>A0A915U1C0_9BACT</name>
<dbReference type="InterPro" id="IPR010466">
    <property type="entry name" value="DUF1058"/>
</dbReference>
<dbReference type="Gene3D" id="2.30.30.40">
    <property type="entry name" value="SH3 Domains"/>
    <property type="match status" value="2"/>
</dbReference>
<feature type="domain" description="SH3b" evidence="2">
    <location>
        <begin position="28"/>
        <end position="92"/>
    </location>
</feature>
<accession>A0A915U1C0</accession>
<dbReference type="PANTHER" id="PTHR34408">
    <property type="entry name" value="FAMILY PROTEIN, PUTATIVE-RELATED"/>
    <property type="match status" value="1"/>
</dbReference>
<proteinExistence type="predicted"/>
<evidence type="ECO:0000259" key="2">
    <source>
        <dbReference type="PROSITE" id="PS51781"/>
    </source>
</evidence>
<keyword evidence="4" id="KW-1185">Reference proteome</keyword>
<dbReference type="InterPro" id="IPR052354">
    <property type="entry name" value="Cell_Wall_Dynamics_Protein"/>
</dbReference>
<feature type="signal peptide" evidence="1">
    <location>
        <begin position="1"/>
        <end position="28"/>
    </location>
</feature>
<dbReference type="SMART" id="SM00287">
    <property type="entry name" value="SH3b"/>
    <property type="match status" value="2"/>
</dbReference>
<organism evidence="3 4">
    <name type="scientific">Desulfolithobacter dissulfuricans</name>
    <dbReference type="NCBI Taxonomy" id="2795293"/>
    <lineage>
        <taxon>Bacteria</taxon>
        <taxon>Pseudomonadati</taxon>
        <taxon>Thermodesulfobacteriota</taxon>
        <taxon>Desulfobulbia</taxon>
        <taxon>Desulfobulbales</taxon>
        <taxon>Desulfobulbaceae</taxon>
        <taxon>Desulfolithobacter</taxon>
    </lineage>
</organism>
<dbReference type="KEGG" id="ddu:GF1_10630"/>
<dbReference type="InterPro" id="IPR003646">
    <property type="entry name" value="SH3-like_bac-type"/>
</dbReference>
<evidence type="ECO:0000313" key="3">
    <source>
        <dbReference type="EMBL" id="BCO08687.1"/>
    </source>
</evidence>
<dbReference type="PROSITE" id="PS51257">
    <property type="entry name" value="PROKAR_LIPOPROTEIN"/>
    <property type="match status" value="1"/>
</dbReference>
<reference evidence="3" key="1">
    <citation type="submission" date="2020-12" db="EMBL/GenBank/DDBJ databases">
        <title>Desulfobium dissulfuricans gen. nov., sp. nov., a novel mesophilic, sulfate-reducing bacterium isolated from a deep-sea hydrothermal vent.</title>
        <authorList>
            <person name="Hashimoto Y."/>
            <person name="Tame A."/>
            <person name="Sawayama S."/>
            <person name="Miyazaki J."/>
            <person name="Takai K."/>
            <person name="Nakagawa S."/>
        </authorList>
    </citation>
    <scope>NUCLEOTIDE SEQUENCE</scope>
    <source>
        <strain evidence="3">GF1</strain>
    </source>
</reference>